<dbReference type="Proteomes" id="UP000001876">
    <property type="component" value="Unassembled WGS sequence"/>
</dbReference>
<dbReference type="GeneID" id="9683404"/>
<evidence type="ECO:0000313" key="1">
    <source>
        <dbReference type="EMBL" id="EEH57537.1"/>
    </source>
</evidence>
<dbReference type="EMBL" id="GG663738">
    <property type="protein sequence ID" value="EEH57537.1"/>
    <property type="molecule type" value="Genomic_DNA"/>
</dbReference>
<protein>
    <submittedName>
        <fullName evidence="1">Predicted protein</fullName>
    </submittedName>
</protein>
<reference evidence="1 2" key="1">
    <citation type="journal article" date="2009" name="Science">
        <title>Green evolution and dynamic adaptations revealed by genomes of the marine picoeukaryotes Micromonas.</title>
        <authorList>
            <person name="Worden A.Z."/>
            <person name="Lee J.H."/>
            <person name="Mock T."/>
            <person name="Rouze P."/>
            <person name="Simmons M.P."/>
            <person name="Aerts A.L."/>
            <person name="Allen A.E."/>
            <person name="Cuvelier M.L."/>
            <person name="Derelle E."/>
            <person name="Everett M.V."/>
            <person name="Foulon E."/>
            <person name="Grimwood J."/>
            <person name="Gundlach H."/>
            <person name="Henrissat B."/>
            <person name="Napoli C."/>
            <person name="McDonald S.M."/>
            <person name="Parker M.S."/>
            <person name="Rombauts S."/>
            <person name="Salamov A."/>
            <person name="Von Dassow P."/>
            <person name="Badger J.H."/>
            <person name="Coutinho P.M."/>
            <person name="Demir E."/>
            <person name="Dubchak I."/>
            <person name="Gentemann C."/>
            <person name="Eikrem W."/>
            <person name="Gready J.E."/>
            <person name="John U."/>
            <person name="Lanier W."/>
            <person name="Lindquist E.A."/>
            <person name="Lucas S."/>
            <person name="Mayer K.F."/>
            <person name="Moreau H."/>
            <person name="Not F."/>
            <person name="Otillar R."/>
            <person name="Panaud O."/>
            <person name="Pangilinan J."/>
            <person name="Paulsen I."/>
            <person name="Piegu B."/>
            <person name="Poliakov A."/>
            <person name="Robbens S."/>
            <person name="Schmutz J."/>
            <person name="Toulza E."/>
            <person name="Wyss T."/>
            <person name="Zelensky A."/>
            <person name="Zhou K."/>
            <person name="Armbrust E.V."/>
            <person name="Bhattacharya D."/>
            <person name="Goodenough U.W."/>
            <person name="Van de Peer Y."/>
            <person name="Grigoriev I.V."/>
        </authorList>
    </citation>
    <scope>NUCLEOTIDE SEQUENCE [LARGE SCALE GENOMIC DNA]</scope>
    <source>
        <strain evidence="1 2">CCMP1545</strain>
    </source>
</reference>
<dbReference type="RefSeq" id="XP_003057586.1">
    <property type="nucleotide sequence ID" value="XM_003057540.1"/>
</dbReference>
<gene>
    <name evidence="1" type="ORF">MICPUCDRAFT_39125</name>
</gene>
<sequence>MAPAQVDTSPLLVKKRSANTSLFSPKKIATTSALIIGVFVGALAVTSVRPAKVDEPALLGDAQSGVSESYRLGVEKLYEKFNARASATGELGEDDANELEKEIADLGSGPTKMALIKENDVGYCENDKVEFGTLMNLTLPMALLKDKKKVVHKTLDVKKPPPGPFPSLSAAYKILKMEDFGTVPVPVTCDVDFFGEDPAPGKQKFCKCKQKSRAVTFAEGKIGWCKKSKVHISDGHKLVTSDKLKKMAIPLPFPCVAKAFKGGIADLDAGAKKKCFCHK</sequence>
<accession>C1MPJ0</accession>
<evidence type="ECO:0000313" key="2">
    <source>
        <dbReference type="Proteomes" id="UP000001876"/>
    </source>
</evidence>
<dbReference type="KEGG" id="mpp:MICPUCDRAFT_39125"/>
<organism evidence="2">
    <name type="scientific">Micromonas pusilla (strain CCMP1545)</name>
    <name type="common">Picoplanktonic green alga</name>
    <dbReference type="NCBI Taxonomy" id="564608"/>
    <lineage>
        <taxon>Eukaryota</taxon>
        <taxon>Viridiplantae</taxon>
        <taxon>Chlorophyta</taxon>
        <taxon>Mamiellophyceae</taxon>
        <taxon>Mamiellales</taxon>
        <taxon>Mamiellaceae</taxon>
        <taxon>Micromonas</taxon>
    </lineage>
</organism>
<dbReference type="AlphaFoldDB" id="C1MPJ0"/>
<proteinExistence type="predicted"/>
<name>C1MPJ0_MICPC</name>
<keyword evidence="2" id="KW-1185">Reference proteome</keyword>